<organism evidence="7 8">
    <name type="scientific">Xylophilus rhododendri</name>
    <dbReference type="NCBI Taxonomy" id="2697032"/>
    <lineage>
        <taxon>Bacteria</taxon>
        <taxon>Pseudomonadati</taxon>
        <taxon>Pseudomonadota</taxon>
        <taxon>Betaproteobacteria</taxon>
        <taxon>Burkholderiales</taxon>
        <taxon>Xylophilus</taxon>
    </lineage>
</organism>
<evidence type="ECO:0000313" key="7">
    <source>
        <dbReference type="EMBL" id="QHI97791.1"/>
    </source>
</evidence>
<feature type="DNA-binding region" description="H-T-H motif" evidence="5">
    <location>
        <begin position="31"/>
        <end position="50"/>
    </location>
</feature>
<keyword evidence="4" id="KW-0804">Transcription</keyword>
<dbReference type="SUPFAM" id="SSF48498">
    <property type="entry name" value="Tetracyclin repressor-like, C-terminal domain"/>
    <property type="match status" value="1"/>
</dbReference>
<dbReference type="InterPro" id="IPR001647">
    <property type="entry name" value="HTH_TetR"/>
</dbReference>
<dbReference type="SUPFAM" id="SSF46689">
    <property type="entry name" value="Homeodomain-like"/>
    <property type="match status" value="1"/>
</dbReference>
<dbReference type="PROSITE" id="PS01081">
    <property type="entry name" value="HTH_TETR_1"/>
    <property type="match status" value="1"/>
</dbReference>
<dbReference type="Proteomes" id="UP000464787">
    <property type="component" value="Chromosome"/>
</dbReference>
<keyword evidence="2" id="KW-0805">Transcription regulation</keyword>
<feature type="domain" description="HTH tetR-type" evidence="6">
    <location>
        <begin position="8"/>
        <end position="68"/>
    </location>
</feature>
<dbReference type="InterPro" id="IPR023772">
    <property type="entry name" value="DNA-bd_HTH_TetR-type_CS"/>
</dbReference>
<protein>
    <submittedName>
        <fullName evidence="7">TetR family transcriptional regulator</fullName>
    </submittedName>
</protein>
<dbReference type="RefSeq" id="WP_160551308.1">
    <property type="nucleotide sequence ID" value="NZ_CP047650.1"/>
</dbReference>
<dbReference type="EMBL" id="CP047650">
    <property type="protein sequence ID" value="QHI97791.1"/>
    <property type="molecule type" value="Genomic_DNA"/>
</dbReference>
<dbReference type="PRINTS" id="PR00455">
    <property type="entry name" value="HTHTETR"/>
</dbReference>
<dbReference type="PANTHER" id="PTHR30055">
    <property type="entry name" value="HTH-TYPE TRANSCRIPTIONAL REGULATOR RUTR"/>
    <property type="match status" value="1"/>
</dbReference>
<dbReference type="GO" id="GO:0003700">
    <property type="term" value="F:DNA-binding transcription factor activity"/>
    <property type="evidence" value="ECO:0007669"/>
    <property type="project" value="TreeGrafter"/>
</dbReference>
<dbReference type="Gene3D" id="1.10.10.60">
    <property type="entry name" value="Homeodomain-like"/>
    <property type="match status" value="1"/>
</dbReference>
<dbReference type="Gene3D" id="1.10.357.10">
    <property type="entry name" value="Tetracycline Repressor, domain 2"/>
    <property type="match status" value="1"/>
</dbReference>
<accession>A0A857J418</accession>
<name>A0A857J418_9BURK</name>
<evidence type="ECO:0000256" key="4">
    <source>
        <dbReference type="ARBA" id="ARBA00023163"/>
    </source>
</evidence>
<dbReference type="Pfam" id="PF00440">
    <property type="entry name" value="TetR_N"/>
    <property type="match status" value="1"/>
</dbReference>
<evidence type="ECO:0000259" key="6">
    <source>
        <dbReference type="PROSITE" id="PS50977"/>
    </source>
</evidence>
<proteinExistence type="predicted"/>
<sequence>MSTQRLTDRKRAAIVQAAVAEFRAHGFEATSMDRVAASAEVSKRTLYNHFSSKDELFAEILMQLWDRSTTTLDLAYRPDRPLQQQLAALLLRKVAMLSGEDFIDLARVAIAATIHTPERAQDMLARLAQKENALLTWIQAAQQDGRLRPGDAALVVQQLESLVKGAAFWPQVAMGQPRLGTRAQKQLAAAAAELVLSRHAT</sequence>
<dbReference type="InterPro" id="IPR009057">
    <property type="entry name" value="Homeodomain-like_sf"/>
</dbReference>
<evidence type="ECO:0000256" key="5">
    <source>
        <dbReference type="PROSITE-ProRule" id="PRU00335"/>
    </source>
</evidence>
<dbReference type="PANTHER" id="PTHR30055:SF224">
    <property type="entry name" value="TRANSCRIPTIONAL REGULATOR TETR FAMILY"/>
    <property type="match status" value="1"/>
</dbReference>
<reference evidence="7 8" key="1">
    <citation type="submission" date="2020-01" db="EMBL/GenBank/DDBJ databases">
        <title>Genome sequencing of strain KACC 21265.</title>
        <authorList>
            <person name="Heo J."/>
            <person name="Kim S.-J."/>
            <person name="Kim J.-S."/>
            <person name="Hong S.-B."/>
            <person name="Kwon S.-W."/>
        </authorList>
    </citation>
    <scope>NUCLEOTIDE SEQUENCE [LARGE SCALE GENOMIC DNA]</scope>
    <source>
        <strain evidence="7 8">KACC 21265</strain>
    </source>
</reference>
<evidence type="ECO:0000256" key="3">
    <source>
        <dbReference type="ARBA" id="ARBA00023125"/>
    </source>
</evidence>
<evidence type="ECO:0000313" key="8">
    <source>
        <dbReference type="Proteomes" id="UP000464787"/>
    </source>
</evidence>
<dbReference type="AlphaFoldDB" id="A0A857J418"/>
<keyword evidence="8" id="KW-1185">Reference proteome</keyword>
<dbReference type="FunFam" id="1.10.10.60:FF:000141">
    <property type="entry name" value="TetR family transcriptional regulator"/>
    <property type="match status" value="1"/>
</dbReference>
<dbReference type="InterPro" id="IPR036271">
    <property type="entry name" value="Tet_transcr_reg_TetR-rel_C_sf"/>
</dbReference>
<dbReference type="GO" id="GO:0000976">
    <property type="term" value="F:transcription cis-regulatory region binding"/>
    <property type="evidence" value="ECO:0007669"/>
    <property type="project" value="TreeGrafter"/>
</dbReference>
<dbReference type="InterPro" id="IPR050109">
    <property type="entry name" value="HTH-type_TetR-like_transc_reg"/>
</dbReference>
<gene>
    <name evidence="7" type="ORF">GT347_07170</name>
</gene>
<dbReference type="Pfam" id="PF14246">
    <property type="entry name" value="TetR_C_7"/>
    <property type="match status" value="1"/>
</dbReference>
<dbReference type="PROSITE" id="PS50977">
    <property type="entry name" value="HTH_TETR_2"/>
    <property type="match status" value="1"/>
</dbReference>
<evidence type="ECO:0000256" key="2">
    <source>
        <dbReference type="ARBA" id="ARBA00023015"/>
    </source>
</evidence>
<evidence type="ECO:0000256" key="1">
    <source>
        <dbReference type="ARBA" id="ARBA00022491"/>
    </source>
</evidence>
<dbReference type="KEGG" id="xyk:GT347_07170"/>
<dbReference type="InterPro" id="IPR039536">
    <property type="entry name" value="TetR_C_Proteobacteria"/>
</dbReference>
<keyword evidence="3 5" id="KW-0238">DNA-binding</keyword>
<keyword evidence="1" id="KW-0678">Repressor</keyword>